<dbReference type="Gramene" id="rna-gnl|WGS:JABURB|Cocit.L5047.1">
    <property type="protein sequence ID" value="cds-KAF7850754.1"/>
    <property type="gene ID" value="gene-BT93_L5047"/>
</dbReference>
<dbReference type="InterPro" id="IPR002182">
    <property type="entry name" value="NB-ARC"/>
</dbReference>
<dbReference type="Gene3D" id="1.10.8.430">
    <property type="entry name" value="Helical domain of apoptotic protease-activating factors"/>
    <property type="match status" value="1"/>
</dbReference>
<dbReference type="GO" id="GO:0006952">
    <property type="term" value="P:defense response"/>
    <property type="evidence" value="ECO:0007669"/>
    <property type="project" value="UniProtKB-KW"/>
</dbReference>
<dbReference type="Pfam" id="PF23282">
    <property type="entry name" value="WHD_ROQ1"/>
    <property type="match status" value="1"/>
</dbReference>
<dbReference type="GO" id="GO:0043531">
    <property type="term" value="F:ADP binding"/>
    <property type="evidence" value="ECO:0007669"/>
    <property type="project" value="InterPro"/>
</dbReference>
<evidence type="ECO:0000256" key="3">
    <source>
        <dbReference type="ARBA" id="ARBA00022821"/>
    </source>
</evidence>
<proteinExistence type="predicted"/>
<organism evidence="6 7">
    <name type="scientific">Corymbia citriodora subsp. variegata</name>
    <dbReference type="NCBI Taxonomy" id="360336"/>
    <lineage>
        <taxon>Eukaryota</taxon>
        <taxon>Viridiplantae</taxon>
        <taxon>Streptophyta</taxon>
        <taxon>Embryophyta</taxon>
        <taxon>Tracheophyta</taxon>
        <taxon>Spermatophyta</taxon>
        <taxon>Magnoliopsida</taxon>
        <taxon>eudicotyledons</taxon>
        <taxon>Gunneridae</taxon>
        <taxon>Pentapetalae</taxon>
        <taxon>rosids</taxon>
        <taxon>malvids</taxon>
        <taxon>Myrtales</taxon>
        <taxon>Myrtaceae</taxon>
        <taxon>Myrtoideae</taxon>
        <taxon>Eucalypteae</taxon>
        <taxon>Corymbia</taxon>
    </lineage>
</organism>
<dbReference type="InterPro" id="IPR000157">
    <property type="entry name" value="TIR_dom"/>
</dbReference>
<dbReference type="SUPFAM" id="SSF52200">
    <property type="entry name" value="Toll/Interleukin receptor TIR domain"/>
    <property type="match status" value="1"/>
</dbReference>
<dbReference type="Proteomes" id="UP000806378">
    <property type="component" value="Unassembled WGS sequence"/>
</dbReference>
<dbReference type="Gene3D" id="3.40.50.10140">
    <property type="entry name" value="Toll/interleukin-1 receptor homology (TIR) domain"/>
    <property type="match status" value="1"/>
</dbReference>
<evidence type="ECO:0000256" key="1">
    <source>
        <dbReference type="ARBA" id="ARBA00022614"/>
    </source>
</evidence>
<dbReference type="SMART" id="SM00255">
    <property type="entry name" value="TIR"/>
    <property type="match status" value="1"/>
</dbReference>
<keyword evidence="2" id="KW-0677">Repeat</keyword>
<dbReference type="InterPro" id="IPR035897">
    <property type="entry name" value="Toll_tir_struct_dom_sf"/>
</dbReference>
<comment type="caution">
    <text evidence="6">The sequence shown here is derived from an EMBL/GenBank/DDBJ whole genome shotgun (WGS) entry which is preliminary data.</text>
</comment>
<keyword evidence="7" id="KW-1185">Reference proteome</keyword>
<evidence type="ECO:0000313" key="6">
    <source>
        <dbReference type="EMBL" id="KAF7850754.1"/>
    </source>
</evidence>
<name>A0A8T0CUB2_CORYI</name>
<dbReference type="Pfam" id="PF01582">
    <property type="entry name" value="TIR"/>
    <property type="match status" value="1"/>
</dbReference>
<dbReference type="AlphaFoldDB" id="A0A8T0CUB2"/>
<evidence type="ECO:0000313" key="7">
    <source>
        <dbReference type="Proteomes" id="UP000806378"/>
    </source>
</evidence>
<dbReference type="InterPro" id="IPR027417">
    <property type="entry name" value="P-loop_NTPase"/>
</dbReference>
<dbReference type="InterPro" id="IPR036390">
    <property type="entry name" value="WH_DNA-bd_sf"/>
</dbReference>
<dbReference type="OrthoDB" id="6161812at2759"/>
<reference evidence="6" key="1">
    <citation type="submission" date="2020-05" db="EMBL/GenBank/DDBJ databases">
        <title>WGS assembly of Corymbia citriodora subspecies variegata.</title>
        <authorList>
            <person name="Barry K."/>
            <person name="Hundley H."/>
            <person name="Shu S."/>
            <person name="Jenkins J."/>
            <person name="Grimwood J."/>
            <person name="Baten A."/>
        </authorList>
    </citation>
    <scope>NUCLEOTIDE SEQUENCE</scope>
    <source>
        <strain evidence="6">CV2-018</strain>
    </source>
</reference>
<dbReference type="Pfam" id="PF00931">
    <property type="entry name" value="NB-ARC"/>
    <property type="match status" value="1"/>
</dbReference>
<dbReference type="PANTHER" id="PTHR11017:SF570">
    <property type="entry name" value="DISEASE RESISTANCE PROTEIN (TIR-NBS CLASS)-RELATED"/>
    <property type="match status" value="1"/>
</dbReference>
<dbReference type="PRINTS" id="PR00364">
    <property type="entry name" value="DISEASERSIST"/>
</dbReference>
<dbReference type="InterPro" id="IPR042197">
    <property type="entry name" value="Apaf_helical"/>
</dbReference>
<evidence type="ECO:0000256" key="4">
    <source>
        <dbReference type="SAM" id="MobiDB-lite"/>
    </source>
</evidence>
<accession>A0A8T0CUB2</accession>
<dbReference type="InterPro" id="IPR044974">
    <property type="entry name" value="Disease_R_plants"/>
</dbReference>
<dbReference type="SUPFAM" id="SSF52540">
    <property type="entry name" value="P-loop containing nucleoside triphosphate hydrolases"/>
    <property type="match status" value="1"/>
</dbReference>
<dbReference type="PANTHER" id="PTHR11017">
    <property type="entry name" value="LEUCINE-RICH REPEAT-CONTAINING PROTEIN"/>
    <property type="match status" value="1"/>
</dbReference>
<dbReference type="SUPFAM" id="SSF46785">
    <property type="entry name" value="Winged helix' DNA-binding domain"/>
    <property type="match status" value="1"/>
</dbReference>
<evidence type="ECO:0000259" key="5">
    <source>
        <dbReference type="PROSITE" id="PS50104"/>
    </source>
</evidence>
<dbReference type="InterPro" id="IPR058192">
    <property type="entry name" value="WHD_ROQ1-like"/>
</dbReference>
<feature type="region of interest" description="Disordered" evidence="4">
    <location>
        <begin position="642"/>
        <end position="681"/>
    </location>
</feature>
<sequence length="681" mass="78674">MHFLPMANSEVGMSNDAAGASGGSYQVFLSFRGSDTRYGFTDFLYHDLVDAGVHVFKEDDELRIDKAIGENLLHAINNSILYIPIFSRTYVSSRQCLRDLALIVDNVSKSKDKKSILPIFLDVEPEDVKLRTPLYSNAFEKHKEDFPKEVEAWRKALAEVGEIKGWNVKKDQSQVAIVKLVVEKVLEKLEIKRKSMTEHLVGLDDQVKHLTKLLDVDHCDVRLIGIYGKGGIGKTTLAKVIFNKLSSHFEKCCSFLEHVRESWLTKEGMVQLQRKLLFDIVGFGSTEHLLDSEQVMRRIGDTLSTKKVLVVLDDVDKKEHINKLIGGYSLHLGSRIIITTRNKIVLNVERPKDEILHYEMLKMDDVLALRLFCQHAFGGEFPSGIYHELSSKIVSIMEGLPLAIEVIGSLLNGKDKAFWKEMLVRLKEVPEEDIMEMLMISYDNLDRHQQHIFLDVACFLFNENKTDAIYMWADCRFYPIRGLKVLTDRCLIKILGNDKIWMHDQLIDMGRHIIHQESPFNLEKCSRLWIAQEALEIIRTKKRKDKVQALKIFKCGDSIEITNEEFERLQKLRFLQLHRGTFVGDFSKCHSNLRWFSWHSPRDFRANNMYLDHLVVCKFDTIDFNNDSKAWDLIKKTPLDTSNFESKSDKTENKGKAPAWRMSKESCTNEVEQVSDQLRRL</sequence>
<keyword evidence="3" id="KW-0611">Plant defense</keyword>
<dbReference type="GO" id="GO:0007165">
    <property type="term" value="P:signal transduction"/>
    <property type="evidence" value="ECO:0007669"/>
    <property type="project" value="InterPro"/>
</dbReference>
<gene>
    <name evidence="6" type="ORF">BT93_L5047</name>
</gene>
<feature type="domain" description="TIR" evidence="5">
    <location>
        <begin position="23"/>
        <end position="189"/>
    </location>
</feature>
<dbReference type="EMBL" id="MU089584">
    <property type="protein sequence ID" value="KAF7850754.1"/>
    <property type="molecule type" value="Genomic_DNA"/>
</dbReference>
<feature type="compositionally biased region" description="Polar residues" evidence="4">
    <location>
        <begin position="665"/>
        <end position="681"/>
    </location>
</feature>
<evidence type="ECO:0000256" key="2">
    <source>
        <dbReference type="ARBA" id="ARBA00022737"/>
    </source>
</evidence>
<dbReference type="PROSITE" id="PS50104">
    <property type="entry name" value="TIR"/>
    <property type="match status" value="1"/>
</dbReference>
<dbReference type="Gene3D" id="3.40.50.300">
    <property type="entry name" value="P-loop containing nucleotide triphosphate hydrolases"/>
    <property type="match status" value="1"/>
</dbReference>
<protein>
    <recommendedName>
        <fullName evidence="5">TIR domain-containing protein</fullName>
    </recommendedName>
</protein>
<feature type="compositionally biased region" description="Basic and acidic residues" evidence="4">
    <location>
        <begin position="646"/>
        <end position="655"/>
    </location>
</feature>
<keyword evidence="1" id="KW-0433">Leucine-rich repeat</keyword>